<reference evidence="3" key="1">
    <citation type="journal article" date="2019" name="Int. J. Syst. Evol. Microbiol.">
        <title>The Global Catalogue of Microorganisms (GCM) 10K type strain sequencing project: providing services to taxonomists for standard genome sequencing and annotation.</title>
        <authorList>
            <consortium name="The Broad Institute Genomics Platform"/>
            <consortium name="The Broad Institute Genome Sequencing Center for Infectious Disease"/>
            <person name="Wu L."/>
            <person name="Ma J."/>
        </authorList>
    </citation>
    <scope>NUCLEOTIDE SEQUENCE [LARGE SCALE GENOMIC DNA]</scope>
    <source>
        <strain evidence="3">JCM 17388</strain>
    </source>
</reference>
<keyword evidence="3" id="KW-1185">Reference proteome</keyword>
<protein>
    <submittedName>
        <fullName evidence="2">Uncharacterized protein</fullName>
    </submittedName>
</protein>
<name>A0ABP8AQ42_9ACTN</name>
<evidence type="ECO:0000256" key="1">
    <source>
        <dbReference type="SAM" id="MobiDB-lite"/>
    </source>
</evidence>
<dbReference type="EMBL" id="BAABAQ010000003">
    <property type="protein sequence ID" value="GAA4187851.1"/>
    <property type="molecule type" value="Genomic_DNA"/>
</dbReference>
<sequence>MRIVEDFPAPLGPRNPNASPRSTWKSIPATAWNPAPRLSLGGYVFLSPFAWISGVALSSPAMDTSGSRYGQSGYR</sequence>
<proteinExistence type="predicted"/>
<feature type="region of interest" description="Disordered" evidence="1">
    <location>
        <begin position="1"/>
        <end position="23"/>
    </location>
</feature>
<evidence type="ECO:0000313" key="2">
    <source>
        <dbReference type="EMBL" id="GAA4187851.1"/>
    </source>
</evidence>
<accession>A0ABP8AQ42</accession>
<gene>
    <name evidence="2" type="ORF">GCM10022252_22130</name>
</gene>
<dbReference type="Proteomes" id="UP001501251">
    <property type="component" value="Unassembled WGS sequence"/>
</dbReference>
<comment type="caution">
    <text evidence="2">The sequence shown here is derived from an EMBL/GenBank/DDBJ whole genome shotgun (WGS) entry which is preliminary data.</text>
</comment>
<organism evidence="2 3">
    <name type="scientific">Streptosporangium oxazolinicum</name>
    <dbReference type="NCBI Taxonomy" id="909287"/>
    <lineage>
        <taxon>Bacteria</taxon>
        <taxon>Bacillati</taxon>
        <taxon>Actinomycetota</taxon>
        <taxon>Actinomycetes</taxon>
        <taxon>Streptosporangiales</taxon>
        <taxon>Streptosporangiaceae</taxon>
        <taxon>Streptosporangium</taxon>
    </lineage>
</organism>
<evidence type="ECO:0000313" key="3">
    <source>
        <dbReference type="Proteomes" id="UP001501251"/>
    </source>
</evidence>